<dbReference type="GO" id="GO:0032259">
    <property type="term" value="P:methylation"/>
    <property type="evidence" value="ECO:0007669"/>
    <property type="project" value="UniProtKB-KW"/>
</dbReference>
<dbReference type="CDD" id="cd08898">
    <property type="entry name" value="SRPBCC_CalC_Aha1-like_5"/>
    <property type="match status" value="1"/>
</dbReference>
<reference evidence="3 4" key="1">
    <citation type="submission" date="2019-09" db="EMBL/GenBank/DDBJ databases">
        <title>Arenimonas chukotkensis sp. nov., a bacterium isolated from Chukotka hot spring, Arctic region, Russia.</title>
        <authorList>
            <person name="Zayulina K.S."/>
            <person name="Prokofeva M.I."/>
            <person name="Elcheninov A.G."/>
            <person name="Novikov A."/>
            <person name="Kochetkova T.V."/>
            <person name="Kublanov I.V."/>
        </authorList>
    </citation>
    <scope>NUCLEOTIDE SEQUENCE [LARGE SCALE GENOMIC DNA]</scope>
    <source>
        <strain evidence="3 4">3729k</strain>
    </source>
</reference>
<protein>
    <submittedName>
        <fullName evidence="3">Vanillate O-demethylase oxidoreductase VanB</fullName>
    </submittedName>
</protein>
<dbReference type="AlphaFoldDB" id="A0A5B2ZAK7"/>
<dbReference type="SUPFAM" id="SSF55961">
    <property type="entry name" value="Bet v1-like"/>
    <property type="match status" value="1"/>
</dbReference>
<dbReference type="GO" id="GO:0008168">
    <property type="term" value="F:methyltransferase activity"/>
    <property type="evidence" value="ECO:0007669"/>
    <property type="project" value="UniProtKB-KW"/>
</dbReference>
<dbReference type="Pfam" id="PF08327">
    <property type="entry name" value="AHSA1"/>
    <property type="match status" value="1"/>
</dbReference>
<dbReference type="EMBL" id="VUOD01000005">
    <property type="protein sequence ID" value="KAA2284583.1"/>
    <property type="molecule type" value="Genomic_DNA"/>
</dbReference>
<keyword evidence="4" id="KW-1185">Reference proteome</keyword>
<dbReference type="Gene3D" id="3.30.530.20">
    <property type="match status" value="1"/>
</dbReference>
<dbReference type="InterPro" id="IPR013538">
    <property type="entry name" value="ASHA1/2-like_C"/>
</dbReference>
<feature type="domain" description="Activator of Hsp90 ATPase homologue 1/2-like C-terminal" evidence="2">
    <location>
        <begin position="14"/>
        <end position="162"/>
    </location>
</feature>
<evidence type="ECO:0000259" key="2">
    <source>
        <dbReference type="Pfam" id="PF08327"/>
    </source>
</evidence>
<gene>
    <name evidence="3" type="ORF">F0415_07720</name>
</gene>
<comment type="caution">
    <text evidence="3">The sequence shown here is derived from an EMBL/GenBank/DDBJ whole genome shotgun (WGS) entry which is preliminary data.</text>
</comment>
<evidence type="ECO:0000256" key="1">
    <source>
        <dbReference type="ARBA" id="ARBA00006817"/>
    </source>
</evidence>
<accession>A0A5B2ZAK7</accession>
<reference evidence="3 4" key="2">
    <citation type="submission" date="2019-09" db="EMBL/GenBank/DDBJ databases">
        <authorList>
            <person name="Mazur A."/>
        </authorList>
    </citation>
    <scope>NUCLEOTIDE SEQUENCE [LARGE SCALE GENOMIC DNA]</scope>
    <source>
        <strain evidence="3 4">3729k</strain>
    </source>
</reference>
<evidence type="ECO:0000313" key="3">
    <source>
        <dbReference type="EMBL" id="KAA2284583.1"/>
    </source>
</evidence>
<dbReference type="RefSeq" id="WP_149860639.1">
    <property type="nucleotide sequence ID" value="NZ_VUOD01000005.1"/>
</dbReference>
<sequence>MNDTDRIVRRITLNAPLPRVWRALTDSERFGIWFGARFAGPFQPGKRLRARLVPTRMDAEIARAQEAFEGMEFDIVVERMEPMRLFSFRWHPGGDPVETPESAPPDEQMTLVEFTLEQTAEGVLLTVEESGFDRVPPARRARAFADNAEGWTVQMDLVARYLAAERD</sequence>
<keyword evidence="3" id="KW-0489">Methyltransferase</keyword>
<dbReference type="InterPro" id="IPR023393">
    <property type="entry name" value="START-like_dom_sf"/>
</dbReference>
<keyword evidence="3" id="KW-0808">Transferase</keyword>
<proteinExistence type="inferred from homology"/>
<name>A0A5B2ZAK7_9GAMM</name>
<dbReference type="Proteomes" id="UP000322165">
    <property type="component" value="Unassembled WGS sequence"/>
</dbReference>
<comment type="similarity">
    <text evidence="1">Belongs to the AHA1 family.</text>
</comment>
<evidence type="ECO:0000313" key="4">
    <source>
        <dbReference type="Proteomes" id="UP000322165"/>
    </source>
</evidence>
<organism evidence="3 4">
    <name type="scientific">Arenimonas fontis</name>
    <dbReference type="NCBI Taxonomy" id="2608255"/>
    <lineage>
        <taxon>Bacteria</taxon>
        <taxon>Pseudomonadati</taxon>
        <taxon>Pseudomonadota</taxon>
        <taxon>Gammaproteobacteria</taxon>
        <taxon>Lysobacterales</taxon>
        <taxon>Lysobacteraceae</taxon>
        <taxon>Arenimonas</taxon>
    </lineage>
</organism>